<reference evidence="3 6" key="2">
    <citation type="submission" date="2016-01" db="EMBL/GenBank/DDBJ databases">
        <authorList>
            <person name="Varghese N."/>
        </authorList>
    </citation>
    <scope>NUCLEOTIDE SEQUENCE [LARGE SCALE GENOMIC DNA]</scope>
    <source>
        <strain evidence="3 6">HL-91</strain>
    </source>
</reference>
<proteinExistence type="inferred from homology"/>
<evidence type="ECO:0000313" key="5">
    <source>
        <dbReference type="Proteomes" id="UP000050413"/>
    </source>
</evidence>
<dbReference type="OrthoDB" id="9804721at2"/>
<dbReference type="InterPro" id="IPR006016">
    <property type="entry name" value="UspA"/>
</dbReference>
<gene>
    <name evidence="3" type="ORF">Ga0058931_0169</name>
    <name evidence="4" type="ORF">HLUCCA05_12370</name>
</gene>
<dbReference type="STRING" id="1666912.Ga0058931_0169"/>
<dbReference type="Gene3D" id="3.40.50.12370">
    <property type="match status" value="1"/>
</dbReference>
<evidence type="ECO:0000259" key="2">
    <source>
        <dbReference type="Pfam" id="PF00582"/>
    </source>
</evidence>
<keyword evidence="6" id="KW-1185">Reference proteome</keyword>
<reference evidence="4 5" key="1">
    <citation type="submission" date="2015-09" db="EMBL/GenBank/DDBJ databases">
        <title>Identification and resolution of microdiversity through metagenomic sequencing of parallel consortia.</title>
        <authorList>
            <person name="Nelson W.C."/>
            <person name="Romine M.F."/>
            <person name="Lindemann S.R."/>
        </authorList>
    </citation>
    <scope>NUCLEOTIDE SEQUENCE [LARGE SCALE GENOMIC DNA]</scope>
    <source>
        <strain evidence="4">HL-91</strain>
    </source>
</reference>
<comment type="caution">
    <text evidence="4">The sequence shown here is derived from an EMBL/GenBank/DDBJ whole genome shotgun (WGS) entry which is preliminary data.</text>
</comment>
<organism evidence="4 5">
    <name type="scientific">Roseibaca calidilacus</name>
    <dbReference type="NCBI Taxonomy" id="1666912"/>
    <lineage>
        <taxon>Bacteria</taxon>
        <taxon>Pseudomonadati</taxon>
        <taxon>Pseudomonadota</taxon>
        <taxon>Alphaproteobacteria</taxon>
        <taxon>Rhodobacterales</taxon>
        <taxon>Paracoccaceae</taxon>
        <taxon>Roseinatronobacter</taxon>
    </lineage>
</organism>
<evidence type="ECO:0000313" key="6">
    <source>
        <dbReference type="Proteomes" id="UP000182045"/>
    </source>
</evidence>
<accession>A0A0P7YU65</accession>
<sequence length="279" mass="29837">MAYKSIISFVTTTTGLDEFLDATSTMAQRSDAHLEVCCLAVDSAQPTGLFAGAPTVVFQETLEQLQTQAEMLRDKVREKLNGLPIRWSTEDAVVPVGAIGSYVGLKSRFSDLVLLPCPYGAGRGPQDELVTEAALFDGSAAVIVLPQSLHPLPEFRRIVLAWNQSEEALHAARAAMPLMIAADLVNVVVIDPPAHGQERSDPGGLLTTMLARQGVKAEVAVIASAGAGIAHTLQRHMRDKAGDLLVMGAYSHSRLRQAILGGTTRSLLADTTTPIFMMH</sequence>
<dbReference type="CDD" id="cd00293">
    <property type="entry name" value="USP-like"/>
    <property type="match status" value="1"/>
</dbReference>
<comment type="similarity">
    <text evidence="1">Belongs to the universal stress protein A family.</text>
</comment>
<dbReference type="SUPFAM" id="SSF52402">
    <property type="entry name" value="Adenine nucleotide alpha hydrolases-like"/>
    <property type="match status" value="1"/>
</dbReference>
<dbReference type="InterPro" id="IPR006015">
    <property type="entry name" value="Universal_stress_UspA"/>
</dbReference>
<dbReference type="AlphaFoldDB" id="A0A0P7YU65"/>
<evidence type="ECO:0000313" key="4">
    <source>
        <dbReference type="EMBL" id="KPP93968.1"/>
    </source>
</evidence>
<evidence type="ECO:0000313" key="3">
    <source>
        <dbReference type="EMBL" id="CUX79486.1"/>
    </source>
</evidence>
<dbReference type="Proteomes" id="UP000182045">
    <property type="component" value="Unassembled WGS sequence"/>
</dbReference>
<dbReference type="PRINTS" id="PR01438">
    <property type="entry name" value="UNVRSLSTRESS"/>
</dbReference>
<dbReference type="Pfam" id="PF00582">
    <property type="entry name" value="Usp"/>
    <property type="match status" value="1"/>
</dbReference>
<name>A0A0P7YU65_9RHOB</name>
<dbReference type="Proteomes" id="UP000050413">
    <property type="component" value="Unassembled WGS sequence"/>
</dbReference>
<feature type="domain" description="UspA" evidence="2">
    <location>
        <begin position="155"/>
        <end position="277"/>
    </location>
</feature>
<dbReference type="EMBL" id="LJSG01000007">
    <property type="protein sequence ID" value="KPP93968.1"/>
    <property type="molecule type" value="Genomic_DNA"/>
</dbReference>
<dbReference type="EMBL" id="FBYC01000001">
    <property type="protein sequence ID" value="CUX79486.1"/>
    <property type="molecule type" value="Genomic_DNA"/>
</dbReference>
<evidence type="ECO:0000256" key="1">
    <source>
        <dbReference type="ARBA" id="ARBA00008791"/>
    </source>
</evidence>
<dbReference type="RefSeq" id="WP_072244286.1">
    <property type="nucleotide sequence ID" value="NZ_FBYC01000001.1"/>
</dbReference>
<protein>
    <submittedName>
        <fullName evidence="3">Universal stress protein family protein</fullName>
    </submittedName>
    <submittedName>
        <fullName evidence="4">UspA family universal stress protein</fullName>
    </submittedName>
</protein>